<dbReference type="HOGENOM" id="CLU_157921_0_0_6"/>
<reference evidence="1 2" key="1">
    <citation type="journal article" date="2011" name="J. Bacteriol.">
        <title>Complete genome sequence of a beneficial plant root-associated bacterium, Pseudomonas brassicacearum.</title>
        <authorList>
            <person name="Ortet P."/>
            <person name="Barakat M."/>
            <person name="Lalaouna D."/>
            <person name="Fochesato S."/>
            <person name="Barbe V."/>
            <person name="Vacherie B."/>
            <person name="Santaella C."/>
            <person name="Heulin T."/>
            <person name="Achouak W."/>
        </authorList>
    </citation>
    <scope>NUCLEOTIDE SEQUENCE [LARGE SCALE GENOMIC DNA]</scope>
    <source>
        <strain evidence="1 2">NFM421</strain>
    </source>
</reference>
<reference key="2">
    <citation type="submission" date="2011-03" db="EMBL/GenBank/DDBJ databases">
        <title>Complete Genome Sequence of a beneficial plant roots-associated bacterium Pseudomonas brassicacearum.</title>
        <authorList>
            <person name="Ortet P."/>
            <person name="Barakat M."/>
            <person name="Lalaouna D."/>
            <person name="Fochesato S."/>
            <person name="Barbe V."/>
            <person name="Santaella C."/>
            <person name="Heulin T."/>
            <person name="Achouak W."/>
        </authorList>
    </citation>
    <scope>NUCLEOTIDE SEQUENCE</scope>
    <source>
        <strain>NFM421</strain>
    </source>
</reference>
<evidence type="ECO:0000313" key="2">
    <source>
        <dbReference type="Proteomes" id="UP000006692"/>
    </source>
</evidence>
<dbReference type="EMBL" id="CP002585">
    <property type="protein sequence ID" value="AEA66877.1"/>
    <property type="molecule type" value="Genomic_DNA"/>
</dbReference>
<evidence type="ECO:0000313" key="1">
    <source>
        <dbReference type="EMBL" id="AEA66877.1"/>
    </source>
</evidence>
<accession>F2KBU5</accession>
<dbReference type="Proteomes" id="UP000006692">
    <property type="component" value="Chromosome"/>
</dbReference>
<name>F2KBU5_PSEBN</name>
<organism evidence="1 2">
    <name type="scientific">Pseudomonas brassicacearum (strain NFM421)</name>
    <dbReference type="NCBI Taxonomy" id="994484"/>
    <lineage>
        <taxon>Bacteria</taxon>
        <taxon>Pseudomonadati</taxon>
        <taxon>Pseudomonadota</taxon>
        <taxon>Gammaproteobacteria</taxon>
        <taxon>Pseudomonadales</taxon>
        <taxon>Pseudomonadaceae</taxon>
        <taxon>Pseudomonas</taxon>
    </lineage>
</organism>
<dbReference type="AlphaFoldDB" id="F2KBU5"/>
<dbReference type="KEGG" id="pba:PSEBR_m253"/>
<sequence length="123" mass="14078">MNESGYFSDELMAFVLTCLFCEAISRDEFNAWCAQASSLNAAPAFLYDLMGFHDEIFKVYRVVGYVPCWEHEKNDEYALYGIAVRRGFESFDMPVTPSEALDSLKVSPKIELLFGQVFDFIKL</sequence>
<protein>
    <submittedName>
        <fullName evidence="1">Uncharacterized protein</fullName>
    </submittedName>
</protein>
<gene>
    <name evidence="1" type="ORF">PSEBR_m253</name>
</gene>
<proteinExistence type="predicted"/>